<dbReference type="PROSITE" id="PS50112">
    <property type="entry name" value="PAS"/>
    <property type="match status" value="1"/>
</dbReference>
<dbReference type="SUPFAM" id="SSF55785">
    <property type="entry name" value="PYP-like sensor domain (PAS domain)"/>
    <property type="match status" value="1"/>
</dbReference>
<dbReference type="NCBIfam" id="TIGR00229">
    <property type="entry name" value="sensory_box"/>
    <property type="match status" value="1"/>
</dbReference>
<dbReference type="CDD" id="cd00130">
    <property type="entry name" value="PAS"/>
    <property type="match status" value="1"/>
</dbReference>
<evidence type="ECO:0000259" key="1">
    <source>
        <dbReference type="PROSITE" id="PS50112"/>
    </source>
</evidence>
<proteinExistence type="predicted"/>
<evidence type="ECO:0000313" key="2">
    <source>
        <dbReference type="EMBL" id="HCW93376.1"/>
    </source>
</evidence>
<dbReference type="InterPro" id="IPR000014">
    <property type="entry name" value="PAS"/>
</dbReference>
<dbReference type="Gene3D" id="3.30.450.20">
    <property type="entry name" value="PAS domain"/>
    <property type="match status" value="1"/>
</dbReference>
<evidence type="ECO:0000313" key="3">
    <source>
        <dbReference type="Proteomes" id="UP000262325"/>
    </source>
</evidence>
<gene>
    <name evidence="2" type="ORF">DHM44_06820</name>
</gene>
<dbReference type="Proteomes" id="UP000262325">
    <property type="component" value="Unassembled WGS sequence"/>
</dbReference>
<organism evidence="2 3">
    <name type="scientific">Flexistipes sinusarabici</name>
    <dbReference type="NCBI Taxonomy" id="2352"/>
    <lineage>
        <taxon>Bacteria</taxon>
        <taxon>Pseudomonadati</taxon>
        <taxon>Deferribacterota</taxon>
        <taxon>Deferribacteres</taxon>
        <taxon>Deferribacterales</taxon>
        <taxon>Flexistipitaceae</taxon>
        <taxon>Flexistipes</taxon>
    </lineage>
</organism>
<name>A0A3D5QC10_FLESI</name>
<sequence length="123" mass="14167">MEKRVLEEFLEEAPDIILTVDRHGVIIYWNKSAEEIFGFTKKEAEGGSLDIIIPEKLQQRHWEGFNKVMETGKSKYSKRDMLSVPAMTKSGEKIFIEFTITMVKGSSGDIEYCFAVIREKSKK</sequence>
<reference evidence="2 3" key="1">
    <citation type="journal article" date="2018" name="Nat. Biotechnol.">
        <title>A standardized bacterial taxonomy based on genome phylogeny substantially revises the tree of life.</title>
        <authorList>
            <person name="Parks D.H."/>
            <person name="Chuvochina M."/>
            <person name="Waite D.W."/>
            <person name="Rinke C."/>
            <person name="Skarshewski A."/>
            <person name="Chaumeil P.A."/>
            <person name="Hugenholtz P."/>
        </authorList>
    </citation>
    <scope>NUCLEOTIDE SEQUENCE [LARGE SCALE GENOMIC DNA]</scope>
    <source>
        <strain evidence="2">UBA8672</strain>
    </source>
</reference>
<dbReference type="EMBL" id="DPPF01000137">
    <property type="protein sequence ID" value="HCW93376.1"/>
    <property type="molecule type" value="Genomic_DNA"/>
</dbReference>
<protein>
    <recommendedName>
        <fullName evidence="1">PAS domain-containing protein</fullName>
    </recommendedName>
</protein>
<dbReference type="AlphaFoldDB" id="A0A3D5QC10"/>
<dbReference type="InterPro" id="IPR013656">
    <property type="entry name" value="PAS_4"/>
</dbReference>
<feature type="domain" description="PAS" evidence="1">
    <location>
        <begin position="2"/>
        <end position="72"/>
    </location>
</feature>
<dbReference type="Pfam" id="PF08448">
    <property type="entry name" value="PAS_4"/>
    <property type="match status" value="1"/>
</dbReference>
<accession>A0A3D5QC10</accession>
<dbReference type="InterPro" id="IPR035965">
    <property type="entry name" value="PAS-like_dom_sf"/>
</dbReference>
<comment type="caution">
    <text evidence="2">The sequence shown here is derived from an EMBL/GenBank/DDBJ whole genome shotgun (WGS) entry which is preliminary data.</text>
</comment>
<dbReference type="SMART" id="SM00091">
    <property type="entry name" value="PAS"/>
    <property type="match status" value="1"/>
</dbReference>